<accession>A0A8K0NVR4</accession>
<evidence type="ECO:0000313" key="2">
    <source>
        <dbReference type="EMBL" id="KAG8223746.1"/>
    </source>
</evidence>
<feature type="region of interest" description="Disordered" evidence="1">
    <location>
        <begin position="116"/>
        <end position="159"/>
    </location>
</feature>
<comment type="caution">
    <text evidence="2">The sequence shown here is derived from an EMBL/GenBank/DDBJ whole genome shotgun (WGS) entry which is preliminary data.</text>
</comment>
<dbReference type="Proteomes" id="UP000792457">
    <property type="component" value="Unassembled WGS sequence"/>
</dbReference>
<dbReference type="AlphaFoldDB" id="A0A8K0NVR4"/>
<organism evidence="2 3">
    <name type="scientific">Ladona fulva</name>
    <name type="common">Scarce chaser dragonfly</name>
    <name type="synonym">Libellula fulva</name>
    <dbReference type="NCBI Taxonomy" id="123851"/>
    <lineage>
        <taxon>Eukaryota</taxon>
        <taxon>Metazoa</taxon>
        <taxon>Ecdysozoa</taxon>
        <taxon>Arthropoda</taxon>
        <taxon>Hexapoda</taxon>
        <taxon>Insecta</taxon>
        <taxon>Pterygota</taxon>
        <taxon>Palaeoptera</taxon>
        <taxon>Odonata</taxon>
        <taxon>Epiprocta</taxon>
        <taxon>Anisoptera</taxon>
        <taxon>Libelluloidea</taxon>
        <taxon>Libellulidae</taxon>
        <taxon>Ladona</taxon>
    </lineage>
</organism>
<keyword evidence="3" id="KW-1185">Reference proteome</keyword>
<feature type="region of interest" description="Disordered" evidence="1">
    <location>
        <begin position="1"/>
        <end position="64"/>
    </location>
</feature>
<evidence type="ECO:0000256" key="1">
    <source>
        <dbReference type="SAM" id="MobiDB-lite"/>
    </source>
</evidence>
<evidence type="ECO:0000313" key="3">
    <source>
        <dbReference type="Proteomes" id="UP000792457"/>
    </source>
</evidence>
<reference evidence="2" key="2">
    <citation type="submission" date="2017-10" db="EMBL/GenBank/DDBJ databases">
        <title>Ladona fulva Genome sequencing and assembly.</title>
        <authorList>
            <person name="Murali S."/>
            <person name="Richards S."/>
            <person name="Bandaranaike D."/>
            <person name="Bellair M."/>
            <person name="Blankenburg K."/>
            <person name="Chao H."/>
            <person name="Dinh H."/>
            <person name="Doddapaneni H."/>
            <person name="Dugan-Rocha S."/>
            <person name="Elkadiri S."/>
            <person name="Gnanaolivu R."/>
            <person name="Hernandez B."/>
            <person name="Skinner E."/>
            <person name="Javaid M."/>
            <person name="Lee S."/>
            <person name="Li M."/>
            <person name="Ming W."/>
            <person name="Munidasa M."/>
            <person name="Muniz J."/>
            <person name="Nguyen L."/>
            <person name="Hughes D."/>
            <person name="Osuji N."/>
            <person name="Pu L.-L."/>
            <person name="Puazo M."/>
            <person name="Qu C."/>
            <person name="Quiroz J."/>
            <person name="Raj R."/>
            <person name="Weissenberger G."/>
            <person name="Xin Y."/>
            <person name="Zou X."/>
            <person name="Han Y."/>
            <person name="Worley K."/>
            <person name="Muzny D."/>
            <person name="Gibbs R."/>
        </authorList>
    </citation>
    <scope>NUCLEOTIDE SEQUENCE</scope>
    <source>
        <strain evidence="2">Sampled in the wild</strain>
    </source>
</reference>
<name>A0A8K0NVR4_LADFU</name>
<reference evidence="2" key="1">
    <citation type="submission" date="2013-04" db="EMBL/GenBank/DDBJ databases">
        <authorList>
            <person name="Qu J."/>
            <person name="Murali S.C."/>
            <person name="Bandaranaike D."/>
            <person name="Bellair M."/>
            <person name="Blankenburg K."/>
            <person name="Chao H."/>
            <person name="Dinh H."/>
            <person name="Doddapaneni H."/>
            <person name="Downs B."/>
            <person name="Dugan-Rocha S."/>
            <person name="Elkadiri S."/>
            <person name="Gnanaolivu R.D."/>
            <person name="Hernandez B."/>
            <person name="Javaid M."/>
            <person name="Jayaseelan J.C."/>
            <person name="Lee S."/>
            <person name="Li M."/>
            <person name="Ming W."/>
            <person name="Munidasa M."/>
            <person name="Muniz J."/>
            <person name="Nguyen L."/>
            <person name="Ongeri F."/>
            <person name="Osuji N."/>
            <person name="Pu L.-L."/>
            <person name="Puazo M."/>
            <person name="Qu C."/>
            <person name="Quiroz J."/>
            <person name="Raj R."/>
            <person name="Weissenberger G."/>
            <person name="Xin Y."/>
            <person name="Zou X."/>
            <person name="Han Y."/>
            <person name="Richards S."/>
            <person name="Worley K."/>
            <person name="Muzny D."/>
            <person name="Gibbs R."/>
        </authorList>
    </citation>
    <scope>NUCLEOTIDE SEQUENCE</scope>
    <source>
        <strain evidence="2">Sampled in the wild</strain>
    </source>
</reference>
<dbReference type="EMBL" id="KZ308172">
    <property type="protein sequence ID" value="KAG8223746.1"/>
    <property type="molecule type" value="Genomic_DNA"/>
</dbReference>
<sequence length="159" mass="16728">MLHNFLVGPTEGGQTAPPPRSGFRLPPGGGEGPEELQIEDAWTGWNHAGDPPPVPAGPEAAPSSHVQHLPVAGRLPGVVEGGCYHPVGEGPQLQELPALLSHRGWYFSRDSAGQNRFGSGLGAPENSRGAELCPVRLPSSPQHRGGTRRGPRFHQVGPK</sequence>
<proteinExistence type="predicted"/>
<protein>
    <submittedName>
        <fullName evidence="2">Uncharacterized protein</fullName>
    </submittedName>
</protein>
<gene>
    <name evidence="2" type="ORF">J437_LFUL003111</name>
</gene>